<dbReference type="EMBL" id="ADBJ01000037">
    <property type="protein sequence ID" value="EFA78801.1"/>
    <property type="molecule type" value="Genomic_DNA"/>
</dbReference>
<evidence type="ECO:0000256" key="2">
    <source>
        <dbReference type="ARBA" id="ARBA00012815"/>
    </source>
</evidence>
<dbReference type="GO" id="GO:0005524">
    <property type="term" value="F:ATP binding"/>
    <property type="evidence" value="ECO:0007669"/>
    <property type="project" value="InterPro"/>
</dbReference>
<feature type="binding site" evidence="6">
    <location>
        <position position="110"/>
    </location>
    <ligand>
        <name>L-histidine</name>
        <dbReference type="ChEBI" id="CHEBI:57595"/>
    </ligand>
</feature>
<dbReference type="Proteomes" id="UP000001396">
    <property type="component" value="Unassembled WGS sequence"/>
</dbReference>
<evidence type="ECO:0000256" key="6">
    <source>
        <dbReference type="PIRSR" id="PIRSR001549-1"/>
    </source>
</evidence>
<feature type="binding site" evidence="6">
    <location>
        <begin position="262"/>
        <end position="263"/>
    </location>
    <ligand>
        <name>L-histidine</name>
        <dbReference type="ChEBI" id="CHEBI:57595"/>
    </ligand>
</feature>
<dbReference type="InterPro" id="IPR015807">
    <property type="entry name" value="His-tRNA-ligase"/>
</dbReference>
<dbReference type="RefSeq" id="XP_020430925.1">
    <property type="nucleotide sequence ID" value="XM_020579086.1"/>
</dbReference>
<dbReference type="Gene3D" id="3.30.930.10">
    <property type="entry name" value="Bira Bifunctional Protein, Domain 2"/>
    <property type="match status" value="1"/>
</dbReference>
<comment type="caution">
    <text evidence="8">The sequence shown here is derived from an EMBL/GenBank/DDBJ whole genome shotgun (WGS) entry which is preliminary data.</text>
</comment>
<keyword evidence="8" id="KW-0436">Ligase</keyword>
<organism evidence="8 9">
    <name type="scientific">Heterostelium pallidum (strain ATCC 26659 / Pp 5 / PN500)</name>
    <name type="common">Cellular slime mold</name>
    <name type="synonym">Polysphondylium pallidum</name>
    <dbReference type="NCBI Taxonomy" id="670386"/>
    <lineage>
        <taxon>Eukaryota</taxon>
        <taxon>Amoebozoa</taxon>
        <taxon>Evosea</taxon>
        <taxon>Eumycetozoa</taxon>
        <taxon>Dictyostelia</taxon>
        <taxon>Acytosteliales</taxon>
        <taxon>Acytosteliaceae</taxon>
        <taxon>Heterostelium</taxon>
    </lineage>
</organism>
<dbReference type="InterPro" id="IPR036621">
    <property type="entry name" value="Anticodon-bd_dom_sf"/>
</dbReference>
<dbReference type="InterPro" id="IPR041715">
    <property type="entry name" value="HisRS-like_core"/>
</dbReference>
<dbReference type="GO" id="GO:0004821">
    <property type="term" value="F:histidine-tRNA ligase activity"/>
    <property type="evidence" value="ECO:0007669"/>
    <property type="project" value="UniProtKB-EC"/>
</dbReference>
<feature type="binding site" evidence="6">
    <location>
        <position position="258"/>
    </location>
    <ligand>
        <name>L-histidine</name>
        <dbReference type="ChEBI" id="CHEBI:57595"/>
    </ligand>
</feature>
<dbReference type="Pfam" id="PF03129">
    <property type="entry name" value="HGTP_anticodon"/>
    <property type="match status" value="1"/>
</dbReference>
<dbReference type="GeneID" id="31363744"/>
<sequence length="440" mass="50063">MYTRIKGTIDIFPKEKRLYQFVGNVGRRVAAIYGFKEMSTPIIEHTELFQRSVGDDSDIVSKEMYSFKDLGGSMTCLRPENTAGVVRAVVNEQSAAHMPQRYFYSGPMFRYERPQRGRQRQFEQLGIESFGESDPSSDVEVIDCANMFLNQLSITNDKYTLKINSLGDLESRSKYLNQLELYYKDRRESLSKDSQDRLDRGSILRILDSKDVKDKAISKDAPKLFDYLNSESLDRFNKVLNGLDKFELKYQLDHNLVRGLDYYNHTIFEMVVGDETTTSSAPPLAILGGGRYDGLANKFGYKSQKSAALPSIGWACGVERILMFMDQQLLKPETKPIVVCTFESNESIVQLARDIARTLRHQGYAVIVSDLNLSTSKQIRNANQRYEPEVVIVVGGEEALTNSVQIKHMATESKHTVRIEKITDHLTQLNIQTIDPINNI</sequence>
<dbReference type="PIRSF" id="PIRSF001549">
    <property type="entry name" value="His-tRNA_synth"/>
    <property type="match status" value="1"/>
</dbReference>
<feature type="binding site" evidence="6">
    <location>
        <position position="128"/>
    </location>
    <ligand>
        <name>L-histidine</name>
        <dbReference type="ChEBI" id="CHEBI:57595"/>
    </ligand>
</feature>
<dbReference type="OMA" id="DSQQHRA"/>
<feature type="domain" description="Aminoacyl-transfer RNA synthetases class-II family profile" evidence="7">
    <location>
        <begin position="1"/>
        <end position="336"/>
    </location>
</feature>
<evidence type="ECO:0000313" key="8">
    <source>
        <dbReference type="EMBL" id="EFA78801.1"/>
    </source>
</evidence>
<name>D3BHQ1_HETP5</name>
<dbReference type="SUPFAM" id="SSF55681">
    <property type="entry name" value="Class II aaRS and biotin synthetases"/>
    <property type="match status" value="1"/>
</dbReference>
<comment type="similarity">
    <text evidence="1">Belongs to the class-II aminoacyl-tRNA synthetase family.</text>
</comment>
<feature type="binding site" evidence="6">
    <location>
        <position position="124"/>
    </location>
    <ligand>
        <name>L-histidine</name>
        <dbReference type="ChEBI" id="CHEBI:57595"/>
    </ligand>
</feature>
<feature type="binding site" evidence="6">
    <location>
        <begin position="80"/>
        <end position="82"/>
    </location>
    <ligand>
        <name>L-histidine</name>
        <dbReference type="ChEBI" id="CHEBI:57595"/>
    </ligand>
</feature>
<dbReference type="InParanoid" id="D3BHQ1"/>
<dbReference type="PROSITE" id="PS50862">
    <property type="entry name" value="AA_TRNA_LIGASE_II"/>
    <property type="match status" value="1"/>
</dbReference>
<dbReference type="FunCoup" id="D3BHQ1">
    <property type="interactions" value="42"/>
</dbReference>
<dbReference type="HAMAP" id="MF_00127">
    <property type="entry name" value="His_tRNA_synth"/>
    <property type="match status" value="1"/>
</dbReference>
<keyword evidence="9" id="KW-1185">Reference proteome</keyword>
<evidence type="ECO:0000256" key="5">
    <source>
        <dbReference type="ARBA" id="ARBA00047639"/>
    </source>
</evidence>
<dbReference type="InterPro" id="IPR004516">
    <property type="entry name" value="HisRS/HisZ"/>
</dbReference>
<proteinExistence type="inferred from homology"/>
<dbReference type="NCBIfam" id="TIGR00442">
    <property type="entry name" value="hisS"/>
    <property type="match status" value="1"/>
</dbReference>
<dbReference type="PANTHER" id="PTHR43707">
    <property type="entry name" value="HISTIDYL-TRNA SYNTHETASE"/>
    <property type="match status" value="1"/>
</dbReference>
<dbReference type="GO" id="GO:0005737">
    <property type="term" value="C:cytoplasm"/>
    <property type="evidence" value="ECO:0007669"/>
    <property type="project" value="InterPro"/>
</dbReference>
<evidence type="ECO:0000256" key="1">
    <source>
        <dbReference type="ARBA" id="ARBA00008226"/>
    </source>
</evidence>
<dbReference type="InterPro" id="IPR045864">
    <property type="entry name" value="aa-tRNA-synth_II/BPL/LPL"/>
</dbReference>
<gene>
    <name evidence="8" type="primary">mhisS</name>
    <name evidence="8" type="ORF">PPL_08264</name>
</gene>
<comment type="catalytic activity">
    <reaction evidence="5">
        <text>tRNA(His) + L-histidine + ATP = L-histidyl-tRNA(His) + AMP + diphosphate + H(+)</text>
        <dbReference type="Rhea" id="RHEA:17313"/>
        <dbReference type="Rhea" id="RHEA-COMP:9665"/>
        <dbReference type="Rhea" id="RHEA-COMP:9689"/>
        <dbReference type="ChEBI" id="CHEBI:15378"/>
        <dbReference type="ChEBI" id="CHEBI:30616"/>
        <dbReference type="ChEBI" id="CHEBI:33019"/>
        <dbReference type="ChEBI" id="CHEBI:57595"/>
        <dbReference type="ChEBI" id="CHEBI:78442"/>
        <dbReference type="ChEBI" id="CHEBI:78527"/>
        <dbReference type="ChEBI" id="CHEBI:456215"/>
        <dbReference type="EC" id="6.1.1.21"/>
    </reaction>
</comment>
<evidence type="ECO:0000259" key="7">
    <source>
        <dbReference type="PROSITE" id="PS50862"/>
    </source>
</evidence>
<dbReference type="SUPFAM" id="SSF52954">
    <property type="entry name" value="Class II aaRS ABD-related"/>
    <property type="match status" value="1"/>
</dbReference>
<evidence type="ECO:0000256" key="3">
    <source>
        <dbReference type="ARBA" id="ARBA00022741"/>
    </source>
</evidence>
<dbReference type="PANTHER" id="PTHR43707:SF1">
    <property type="entry name" value="HISTIDINE--TRNA LIGASE, MITOCHONDRIAL-RELATED"/>
    <property type="match status" value="1"/>
</dbReference>
<dbReference type="InterPro" id="IPR004154">
    <property type="entry name" value="Anticodon-bd"/>
</dbReference>
<dbReference type="AlphaFoldDB" id="D3BHQ1"/>
<dbReference type="Gene3D" id="3.40.50.800">
    <property type="entry name" value="Anticodon-binding domain"/>
    <property type="match status" value="1"/>
</dbReference>
<keyword evidence="3" id="KW-0547">Nucleotide-binding</keyword>
<dbReference type="CDD" id="cd00773">
    <property type="entry name" value="HisRS-like_core"/>
    <property type="match status" value="1"/>
</dbReference>
<dbReference type="STRING" id="670386.D3BHQ1"/>
<protein>
    <recommendedName>
        <fullName evidence="2">histidine--tRNA ligase</fullName>
        <ecNumber evidence="2">6.1.1.21</ecNumber>
    </recommendedName>
    <alternativeName>
        <fullName evidence="4">Histidyl-tRNA synthetase</fullName>
    </alternativeName>
</protein>
<dbReference type="EC" id="6.1.1.21" evidence="2"/>
<dbReference type="Pfam" id="PF13393">
    <property type="entry name" value="tRNA-synt_His"/>
    <property type="match status" value="1"/>
</dbReference>
<reference evidence="8 9" key="1">
    <citation type="journal article" date="2011" name="Genome Res.">
        <title>Phylogeny-wide analysis of social amoeba genomes highlights ancient origins for complex intercellular communication.</title>
        <authorList>
            <person name="Heidel A.J."/>
            <person name="Lawal H.M."/>
            <person name="Felder M."/>
            <person name="Schilde C."/>
            <person name="Helps N.R."/>
            <person name="Tunggal B."/>
            <person name="Rivero F."/>
            <person name="John U."/>
            <person name="Schleicher M."/>
            <person name="Eichinger L."/>
            <person name="Platzer M."/>
            <person name="Noegel A.A."/>
            <person name="Schaap P."/>
            <person name="Gloeckner G."/>
        </authorList>
    </citation>
    <scope>NUCLEOTIDE SEQUENCE [LARGE SCALE GENOMIC DNA]</scope>
    <source>
        <strain evidence="9">ATCC 26659 / Pp 5 / PN500</strain>
    </source>
</reference>
<evidence type="ECO:0000256" key="4">
    <source>
        <dbReference type="ARBA" id="ARBA00030619"/>
    </source>
</evidence>
<dbReference type="GO" id="GO:0006427">
    <property type="term" value="P:histidyl-tRNA aminoacylation"/>
    <property type="evidence" value="ECO:0007669"/>
    <property type="project" value="InterPro"/>
</dbReference>
<dbReference type="InterPro" id="IPR006195">
    <property type="entry name" value="aa-tRNA-synth_II"/>
</dbReference>
<accession>D3BHQ1</accession>
<evidence type="ECO:0000313" key="9">
    <source>
        <dbReference type="Proteomes" id="UP000001396"/>
    </source>
</evidence>